<proteinExistence type="predicted"/>
<name>A0A6C0IY15_9ZZZZ</name>
<dbReference type="AlphaFoldDB" id="A0A6C0IY15"/>
<organism evidence="1">
    <name type="scientific">viral metagenome</name>
    <dbReference type="NCBI Taxonomy" id="1070528"/>
    <lineage>
        <taxon>unclassified sequences</taxon>
        <taxon>metagenomes</taxon>
        <taxon>organismal metagenomes</taxon>
    </lineage>
</organism>
<reference evidence="1" key="1">
    <citation type="journal article" date="2020" name="Nature">
        <title>Giant virus diversity and host interactions through global metagenomics.</title>
        <authorList>
            <person name="Schulz F."/>
            <person name="Roux S."/>
            <person name="Paez-Espino D."/>
            <person name="Jungbluth S."/>
            <person name="Walsh D.A."/>
            <person name="Denef V.J."/>
            <person name="McMahon K.D."/>
            <person name="Konstantinidis K.T."/>
            <person name="Eloe-Fadrosh E.A."/>
            <person name="Kyrpides N.C."/>
            <person name="Woyke T."/>
        </authorList>
    </citation>
    <scope>NUCLEOTIDE SEQUENCE</scope>
    <source>
        <strain evidence="1">GVMAG-M-3300025138-11</strain>
    </source>
</reference>
<accession>A0A6C0IY15</accession>
<sequence length="64" mass="7635">MVNNITTNDLYKMFFIYNAVLDGWTVKSYNNKFEFIKSKNNIDDNISMDNYIEIFIKNNLKLVT</sequence>
<dbReference type="EMBL" id="MN740277">
    <property type="protein sequence ID" value="QHT97479.1"/>
    <property type="molecule type" value="Genomic_DNA"/>
</dbReference>
<evidence type="ECO:0000313" key="1">
    <source>
        <dbReference type="EMBL" id="QHT97479.1"/>
    </source>
</evidence>
<protein>
    <submittedName>
        <fullName evidence="1">Uncharacterized protein</fullName>
    </submittedName>
</protein>